<dbReference type="PANTHER" id="PTHR11638:SF184">
    <property type="entry name" value="ATPASE WITH CHAPERONE ACTIVITY"/>
    <property type="match status" value="1"/>
</dbReference>
<dbReference type="GO" id="GO:0006508">
    <property type="term" value="P:proteolysis"/>
    <property type="evidence" value="ECO:0007669"/>
    <property type="project" value="UniProtKB-KW"/>
</dbReference>
<gene>
    <name evidence="10" type="primary">clpB</name>
    <name evidence="10" type="ORF">GCM10009090_36690</name>
</gene>
<dbReference type="Pfam" id="PF02861">
    <property type="entry name" value="Clp_N"/>
    <property type="match status" value="1"/>
</dbReference>
<evidence type="ECO:0000259" key="9">
    <source>
        <dbReference type="PROSITE" id="PS51903"/>
    </source>
</evidence>
<keyword evidence="10" id="KW-0378">Hydrolase</keyword>
<evidence type="ECO:0000256" key="8">
    <source>
        <dbReference type="SAM" id="MobiDB-lite"/>
    </source>
</evidence>
<dbReference type="SMART" id="SM00382">
    <property type="entry name" value="AAA"/>
    <property type="match status" value="2"/>
</dbReference>
<keyword evidence="3" id="KW-0547">Nucleotide-binding</keyword>
<dbReference type="PROSITE" id="PS00870">
    <property type="entry name" value="CLPAB_1"/>
    <property type="match status" value="1"/>
</dbReference>
<evidence type="ECO:0000256" key="5">
    <source>
        <dbReference type="ARBA" id="ARBA00023186"/>
    </source>
</evidence>
<dbReference type="Pfam" id="PF07724">
    <property type="entry name" value="AAA_2"/>
    <property type="match status" value="1"/>
</dbReference>
<dbReference type="Gene3D" id="3.40.50.300">
    <property type="entry name" value="P-loop containing nucleotide triphosphate hydrolases"/>
    <property type="match status" value="3"/>
</dbReference>
<dbReference type="EMBL" id="BNBA01000049">
    <property type="protein sequence ID" value="GHH60827.1"/>
    <property type="molecule type" value="Genomic_DNA"/>
</dbReference>
<evidence type="ECO:0000256" key="1">
    <source>
        <dbReference type="ARBA" id="ARBA00008675"/>
    </source>
</evidence>
<name>A0A919FD27_9XANT</name>
<dbReference type="InterPro" id="IPR019489">
    <property type="entry name" value="Clp_ATPase_C"/>
</dbReference>
<feature type="domain" description="Clp R" evidence="9">
    <location>
        <begin position="9"/>
        <end position="155"/>
    </location>
</feature>
<dbReference type="InterPro" id="IPR050130">
    <property type="entry name" value="ClpA_ClpB"/>
</dbReference>
<dbReference type="GO" id="GO:0005737">
    <property type="term" value="C:cytoplasm"/>
    <property type="evidence" value="ECO:0007669"/>
    <property type="project" value="TreeGrafter"/>
</dbReference>
<dbReference type="InterPro" id="IPR017729">
    <property type="entry name" value="ATPase_T6SS_ClpV1"/>
</dbReference>
<feature type="region of interest" description="Disordered" evidence="8">
    <location>
        <begin position="518"/>
        <end position="544"/>
    </location>
</feature>
<dbReference type="FunFam" id="3.40.50.300:FF:000025">
    <property type="entry name" value="ATP-dependent Clp protease subunit"/>
    <property type="match status" value="1"/>
</dbReference>
<dbReference type="SMART" id="SM01086">
    <property type="entry name" value="ClpB_D2-small"/>
    <property type="match status" value="1"/>
</dbReference>
<keyword evidence="5" id="KW-0143">Chaperone</keyword>
<dbReference type="InterPro" id="IPR003593">
    <property type="entry name" value="AAA+_ATPase"/>
</dbReference>
<reference evidence="10" key="2">
    <citation type="submission" date="2020-09" db="EMBL/GenBank/DDBJ databases">
        <authorList>
            <person name="Sun Q."/>
            <person name="Ohkuma M."/>
        </authorList>
    </citation>
    <scope>NUCLEOTIDE SEQUENCE</scope>
    <source>
        <strain evidence="10">JCM 13306</strain>
    </source>
</reference>
<dbReference type="CDD" id="cd19499">
    <property type="entry name" value="RecA-like_ClpB_Hsp104-like"/>
    <property type="match status" value="1"/>
</dbReference>
<dbReference type="InterPro" id="IPR018368">
    <property type="entry name" value="ClpA/B_CS1"/>
</dbReference>
<keyword evidence="11" id="KW-1185">Reference proteome</keyword>
<dbReference type="InterPro" id="IPR003959">
    <property type="entry name" value="ATPase_AAA_core"/>
</dbReference>
<keyword evidence="10" id="KW-0645">Protease</keyword>
<keyword evidence="2 6" id="KW-0677">Repeat</keyword>
<dbReference type="PRINTS" id="PR00300">
    <property type="entry name" value="CLPPROTEASEA"/>
</dbReference>
<dbReference type="CDD" id="cd00009">
    <property type="entry name" value="AAA"/>
    <property type="match status" value="1"/>
</dbReference>
<comment type="caution">
    <text evidence="10">The sequence shown here is derived from an EMBL/GenBank/DDBJ whole genome shotgun (WGS) entry which is preliminary data.</text>
</comment>
<dbReference type="Pfam" id="PF10431">
    <property type="entry name" value="ClpB_D2-small"/>
    <property type="match status" value="1"/>
</dbReference>
<dbReference type="AlphaFoldDB" id="A0A919FD27"/>
<evidence type="ECO:0000256" key="4">
    <source>
        <dbReference type="ARBA" id="ARBA00022840"/>
    </source>
</evidence>
<dbReference type="GO" id="GO:0016887">
    <property type="term" value="F:ATP hydrolysis activity"/>
    <property type="evidence" value="ECO:0007669"/>
    <property type="project" value="InterPro"/>
</dbReference>
<dbReference type="Gene3D" id="1.10.8.60">
    <property type="match status" value="1"/>
</dbReference>
<dbReference type="GO" id="GO:0034605">
    <property type="term" value="P:cellular response to heat"/>
    <property type="evidence" value="ECO:0007669"/>
    <property type="project" value="TreeGrafter"/>
</dbReference>
<evidence type="ECO:0000256" key="6">
    <source>
        <dbReference type="PROSITE-ProRule" id="PRU01251"/>
    </source>
</evidence>
<dbReference type="GO" id="GO:0008233">
    <property type="term" value="F:peptidase activity"/>
    <property type="evidence" value="ECO:0007669"/>
    <property type="project" value="UniProtKB-KW"/>
</dbReference>
<dbReference type="Proteomes" id="UP000623958">
    <property type="component" value="Unassembled WGS sequence"/>
</dbReference>
<accession>A0A919FD27</accession>
<dbReference type="InterPro" id="IPR001270">
    <property type="entry name" value="ClpA/B"/>
</dbReference>
<dbReference type="RefSeq" id="WP_140727922.1">
    <property type="nucleotide sequence ID" value="NZ_BNBA01000049.1"/>
</dbReference>
<dbReference type="Pfam" id="PF00004">
    <property type="entry name" value="AAA"/>
    <property type="match status" value="1"/>
</dbReference>
<dbReference type="InterPro" id="IPR041546">
    <property type="entry name" value="ClpA/ClpB_AAA_lid"/>
</dbReference>
<evidence type="ECO:0000313" key="11">
    <source>
        <dbReference type="Proteomes" id="UP000623958"/>
    </source>
</evidence>
<dbReference type="PANTHER" id="PTHR11638">
    <property type="entry name" value="ATP-DEPENDENT CLP PROTEASE"/>
    <property type="match status" value="1"/>
</dbReference>
<sequence>MSINLKTLIGKLDDTCRQAAERAANLCMSRGNYEVDLEHLFLALLEQPQSDFVLIARRCGISPEALERDLQEEIGRFKNGNTRTPVFSQHLPKLFEHAWLIASLDSHTTRIRSGHLLLALLTEPDLSQLAYRGSKLFVRFKLDELKHDFARLTEGSQEAGQSVRFADAPADGGAEESAATVPEAKGGLSRTPALDQFTTNLTQRARDGQIDPVIGRDGEIRQVIDILMRRRQNNPILTGEAGVGKTAVVEGLARRIAEKDVPEVLQGVELHVLDLGLLQAGASVKGEFENRLKNVIDEVKKSPHPIILFIDEAHTMIGAGGTAGQNDAANLLKPALARGELRTVAATTWGEYKKYFEKDAALARRFQVVKVEEPSEALAAAMLRGMVPLMEKHFGIRVLDEAVTEAVRLSHRYISGRQLPDKAVSVLDTACAKVALGQSATPAAIEEGRKHLERIAAELSALDREVAAGARHHAERIGELRAQREALEQAVAADEARLARERELASRIAQLRETMENAPAPVHAAGEAEAKPAKGRKSRTEAVASPEQQELDGLLAELHELQGETPMVPLQVDGTVVAEIVSAWTGVPLGRMVKDEIRTVRNLRALLMERVIGQDHALEAVAQRVRTAAAKLEDPNKPRGVFMFVGPSGVGKTETALALADILYGGERKLVTINMSEYQEAHSVSGLKGSPPGYVGYGEGGVLTEAVRRNPYSVVLLDEVEKAHPDVLEMFFQVFDKGVMDDAEGREIDFRNTLIILTSNVGSSQIMQACLNKPAEELPKADELAEALRPVLMRTFKPAFLGRMKVVPYYPISDDVLARIIELKLGRIRDRVRANHKASFEWNDSLVESVLQRCTEVDSGARNVDHILNGTLLPEIAESVLATMADGGRIDAIKVSAGKNGAFKYKLN</sequence>
<organism evidence="10 11">
    <name type="scientific">Xanthomonas boreopolis</name>
    <dbReference type="NCBI Taxonomy" id="86183"/>
    <lineage>
        <taxon>Bacteria</taxon>
        <taxon>Pseudomonadati</taxon>
        <taxon>Pseudomonadota</taxon>
        <taxon>Gammaproteobacteria</taxon>
        <taxon>Lysobacterales</taxon>
        <taxon>Lysobacteraceae</taxon>
        <taxon>Xanthomonas</taxon>
    </lineage>
</organism>
<dbReference type="PROSITE" id="PS51903">
    <property type="entry name" value="CLP_R"/>
    <property type="match status" value="1"/>
</dbReference>
<protein>
    <submittedName>
        <fullName evidence="10">Protease associated ATPase ClpB</fullName>
    </submittedName>
</protein>
<comment type="similarity">
    <text evidence="1">Belongs to the ClpA/ClpB family.</text>
</comment>
<evidence type="ECO:0000256" key="7">
    <source>
        <dbReference type="SAM" id="Coils"/>
    </source>
</evidence>
<dbReference type="Pfam" id="PF17871">
    <property type="entry name" value="AAA_lid_9"/>
    <property type="match status" value="1"/>
</dbReference>
<dbReference type="NCBIfam" id="TIGR03345">
    <property type="entry name" value="VI_ClpV1"/>
    <property type="match status" value="1"/>
</dbReference>
<dbReference type="FunFam" id="3.40.50.300:FF:000010">
    <property type="entry name" value="Chaperone clpB 1, putative"/>
    <property type="match status" value="1"/>
</dbReference>
<dbReference type="SUPFAM" id="SSF52540">
    <property type="entry name" value="P-loop containing nucleoside triphosphate hydrolases"/>
    <property type="match status" value="2"/>
</dbReference>
<evidence type="ECO:0000256" key="3">
    <source>
        <dbReference type="ARBA" id="ARBA00022741"/>
    </source>
</evidence>
<dbReference type="SUPFAM" id="SSF81923">
    <property type="entry name" value="Double Clp-N motif"/>
    <property type="match status" value="1"/>
</dbReference>
<keyword evidence="7" id="KW-0175">Coiled coil</keyword>
<dbReference type="InterPro" id="IPR036628">
    <property type="entry name" value="Clp_N_dom_sf"/>
</dbReference>
<dbReference type="Gene3D" id="1.10.1780.10">
    <property type="entry name" value="Clp, N-terminal domain"/>
    <property type="match status" value="1"/>
</dbReference>
<dbReference type="InterPro" id="IPR027417">
    <property type="entry name" value="P-loop_NTPase"/>
</dbReference>
<evidence type="ECO:0000313" key="10">
    <source>
        <dbReference type="EMBL" id="GHH60827.1"/>
    </source>
</evidence>
<reference evidence="10" key="1">
    <citation type="journal article" date="2014" name="Int. J. Syst. Evol. Microbiol.">
        <title>Complete genome sequence of Corynebacterium casei LMG S-19264T (=DSM 44701T), isolated from a smear-ripened cheese.</title>
        <authorList>
            <consortium name="US DOE Joint Genome Institute (JGI-PGF)"/>
            <person name="Walter F."/>
            <person name="Albersmeier A."/>
            <person name="Kalinowski J."/>
            <person name="Ruckert C."/>
        </authorList>
    </citation>
    <scope>NUCLEOTIDE SEQUENCE</scope>
    <source>
        <strain evidence="10">JCM 13306</strain>
    </source>
</reference>
<proteinExistence type="inferred from homology"/>
<evidence type="ECO:0000256" key="2">
    <source>
        <dbReference type="ARBA" id="ARBA00022737"/>
    </source>
</evidence>
<dbReference type="InterPro" id="IPR004176">
    <property type="entry name" value="Clp_R_N"/>
</dbReference>
<dbReference type="GO" id="GO:0005524">
    <property type="term" value="F:ATP binding"/>
    <property type="evidence" value="ECO:0007669"/>
    <property type="project" value="UniProtKB-KW"/>
</dbReference>
<keyword evidence="4" id="KW-0067">ATP-binding</keyword>
<feature type="coiled-coil region" evidence="7">
    <location>
        <begin position="445"/>
        <end position="504"/>
    </location>
</feature>
<feature type="region of interest" description="Disordered" evidence="8">
    <location>
        <begin position="168"/>
        <end position="189"/>
    </location>
</feature>